<reference evidence="2" key="1">
    <citation type="journal article" date="2007" name="PLoS ONE">
        <title>The first genome sequence of an elite grapevine cultivar (Pinot noir Vitis vinifera L.): coping with a highly heterozygous genome.</title>
        <authorList>
            <person name="Velasco R."/>
            <person name="Zharkikh A."/>
            <person name="Troggio M."/>
            <person name="Cartwright D.A."/>
            <person name="Cestaro A."/>
            <person name="Pruss D."/>
            <person name="Pindo M."/>
            <person name="FitzGerald L.M."/>
            <person name="Vezzulli S."/>
            <person name="Reid J."/>
            <person name="Malacarne G."/>
            <person name="Iliev D."/>
            <person name="Coppola G."/>
            <person name="Wardell B."/>
            <person name="Micheletti D."/>
            <person name="Macalma T."/>
            <person name="Facci M."/>
            <person name="Mitchell J.T."/>
            <person name="Perazzolli M."/>
            <person name="Eldredge G."/>
            <person name="Gatto P."/>
            <person name="Oyzerski R."/>
            <person name="Moretto M."/>
            <person name="Gutin N."/>
            <person name="Stefanini M."/>
            <person name="Chen Y."/>
            <person name="Segala C."/>
            <person name="Davenport C."/>
            <person name="Dematte L."/>
            <person name="Mraz A."/>
            <person name="Battilana J."/>
            <person name="Stormo K."/>
            <person name="Costa F."/>
            <person name="Tao Q."/>
            <person name="Si-Ammour A."/>
            <person name="Harkins T."/>
            <person name="Lackey A."/>
            <person name="Perbost C."/>
            <person name="Taillon B."/>
            <person name="Stella A."/>
            <person name="Solovyev V."/>
            <person name="Fawcett J.A."/>
            <person name="Sterck L."/>
            <person name="Vandepoele K."/>
            <person name="Grando S.M."/>
            <person name="Toppo S."/>
            <person name="Moser C."/>
            <person name="Lanchbury J."/>
            <person name="Bogden R."/>
            <person name="Skolnick M."/>
            <person name="Sgaramella V."/>
            <person name="Bhatnagar S.K."/>
            <person name="Fontana P."/>
            <person name="Gutin A."/>
            <person name="Van de Peer Y."/>
            <person name="Salamini F."/>
            <person name="Viola R."/>
        </authorList>
    </citation>
    <scope>NUCLEOTIDE SEQUENCE</scope>
</reference>
<dbReference type="EMBL" id="AM435726">
    <property type="protein sequence ID" value="CAN80461.1"/>
    <property type="molecule type" value="Genomic_DNA"/>
</dbReference>
<keyword evidence="1" id="KW-1133">Transmembrane helix</keyword>
<organism evidence="2">
    <name type="scientific">Vitis vinifera</name>
    <name type="common">Grape</name>
    <dbReference type="NCBI Taxonomy" id="29760"/>
    <lineage>
        <taxon>Eukaryota</taxon>
        <taxon>Viridiplantae</taxon>
        <taxon>Streptophyta</taxon>
        <taxon>Embryophyta</taxon>
        <taxon>Tracheophyta</taxon>
        <taxon>Spermatophyta</taxon>
        <taxon>Magnoliopsida</taxon>
        <taxon>eudicotyledons</taxon>
        <taxon>Gunneridae</taxon>
        <taxon>Pentapetalae</taxon>
        <taxon>rosids</taxon>
        <taxon>Vitales</taxon>
        <taxon>Vitaceae</taxon>
        <taxon>Viteae</taxon>
        <taxon>Vitis</taxon>
    </lineage>
</organism>
<evidence type="ECO:0000313" key="2">
    <source>
        <dbReference type="EMBL" id="CAN80461.1"/>
    </source>
</evidence>
<evidence type="ECO:0000256" key="1">
    <source>
        <dbReference type="SAM" id="Phobius"/>
    </source>
</evidence>
<keyword evidence="1" id="KW-0472">Membrane</keyword>
<protein>
    <submittedName>
        <fullName evidence="2">Uncharacterized protein</fullName>
    </submittedName>
</protein>
<feature type="transmembrane region" description="Helical" evidence="1">
    <location>
        <begin position="20"/>
        <end position="39"/>
    </location>
</feature>
<name>A5AU56_VITVI</name>
<keyword evidence="1" id="KW-0812">Transmembrane</keyword>
<accession>A5AU56</accession>
<dbReference type="AlphaFoldDB" id="A5AU56"/>
<sequence length="69" mass="7455">MAEAAMLDCSASSALSPSLLSRLFMGLGSSAHALILILYEIGGDTWLVNDPFDLFLFSPNTLKLFLFSL</sequence>
<proteinExistence type="predicted"/>
<gene>
    <name evidence="2" type="ORF">VITISV_027944</name>
</gene>